<proteinExistence type="predicted"/>
<organism evidence="4 5">
    <name type="scientific">Clostridium facile</name>
    <dbReference type="NCBI Taxonomy" id="2763035"/>
    <lineage>
        <taxon>Bacteria</taxon>
        <taxon>Bacillati</taxon>
        <taxon>Bacillota</taxon>
        <taxon>Clostridia</taxon>
        <taxon>Eubacteriales</taxon>
        <taxon>Clostridiaceae</taxon>
        <taxon>Clostridium</taxon>
    </lineage>
</organism>
<dbReference type="EMBL" id="JACOQK010000001">
    <property type="protein sequence ID" value="MBC5788283.1"/>
    <property type="molecule type" value="Genomic_DNA"/>
</dbReference>
<dbReference type="Pfam" id="PF17132">
    <property type="entry name" value="Glyco_hydro_106"/>
    <property type="match status" value="2"/>
</dbReference>
<dbReference type="InterPro" id="IPR053161">
    <property type="entry name" value="Ulvan_degrading_GH"/>
</dbReference>
<feature type="region of interest" description="Disordered" evidence="1">
    <location>
        <begin position="1064"/>
        <end position="1098"/>
    </location>
</feature>
<keyword evidence="2" id="KW-1133">Transmembrane helix</keyword>
<accession>A0ABR7IT75</accession>
<dbReference type="RefSeq" id="WP_186996879.1">
    <property type="nucleotide sequence ID" value="NZ_JACOQK010000001.1"/>
</dbReference>
<gene>
    <name evidence="4" type="ORF">H8Z77_09680</name>
</gene>
<dbReference type="PANTHER" id="PTHR36848:SF2">
    <property type="entry name" value="SECRETED PROTEIN"/>
    <property type="match status" value="1"/>
</dbReference>
<reference evidence="4 5" key="1">
    <citation type="submission" date="2020-08" db="EMBL/GenBank/DDBJ databases">
        <title>Genome public.</title>
        <authorList>
            <person name="Liu C."/>
            <person name="Sun Q."/>
        </authorList>
    </citation>
    <scope>NUCLEOTIDE SEQUENCE [LARGE SCALE GENOMIC DNA]</scope>
    <source>
        <strain evidence="4 5">NSJ-27</strain>
    </source>
</reference>
<dbReference type="SUPFAM" id="SSF49785">
    <property type="entry name" value="Galactose-binding domain-like"/>
    <property type="match status" value="1"/>
</dbReference>
<name>A0ABR7IT75_9CLOT</name>
<evidence type="ECO:0000256" key="3">
    <source>
        <dbReference type="SAM" id="SignalP"/>
    </source>
</evidence>
<evidence type="ECO:0000256" key="2">
    <source>
        <dbReference type="SAM" id="Phobius"/>
    </source>
</evidence>
<dbReference type="PANTHER" id="PTHR36848">
    <property type="entry name" value="DNA-BINDING PROTEIN (PUTATIVE SECRETED PROTEIN)-RELATED"/>
    <property type="match status" value="1"/>
</dbReference>
<evidence type="ECO:0000313" key="5">
    <source>
        <dbReference type="Proteomes" id="UP000649151"/>
    </source>
</evidence>
<sequence>MKKAGKLVALLTATSLMVASFAGTGLLSATAAEETSGFAQSFANPSTDQRMKVRTWWPSADISEEEIKEEVKQIADAGFGCIELIGITESFAARGEHGIDAEKDGWGSANWNKAVEILMREAEKYNIYVDLTIGPRWPAGIPNLDPNSDAAFRKLTYNAITETATMEEKTYQLPEAPTLSGDVITSQEFVGLVAAKVNRSSSKVNVQSGWGGTTYSVVNDSNIDESTLTVVDNKNIHLQDGTFTFTAPSEGEWVFYAYWAVGTGQTSGDTVPTAYVVNHLNKSGTQAIIDYWENNLLTDEMKEHYATYGGDLFEDSLELTAVDLPWCNEMAEYFQDNKGYNLIQYLPLLMGKLGTGSGITQVAETDIGEGDNRIPAGTTYTINNTATIDNAADQEAICNDFNENLSDMYIENHVKVIQEWCNSHNIKYRAQAQGTSDNNWVDSIEAASYLDVVEGETLGMNKSPDAFRSLAGAANMSGTEIVSVELGADFGALYQITWQHLIELVNRTASSGANQYVLHGFATRSQANSHTAWPGWMPFDEPRFSESWNSSQPSWDYMKQDFVDYVSRLQATLQYGKADVDFAVYRDDLGIRTDEGHTQGVLYLDENATPTDNPVANLGYSYNYISPGNFALDNAVVKDGELNPEYAGYQAIVINNEIKMNLENAQKILDYAKAGLSIVLIGTTPTQDDSFGVNDDTAVAAIFAELKTLDNVTSIVDESSLPTALKSLGVEPSASFENSQKISVQHRYTQDADLYYLYNNSSSNDYGSNDLYHNDANTINTTVTLEGAGMPYAMNLWTGDITPIMEYTNNGDGTISMDISIMDNEAMVIGITDDPSYFGQKAQETATSKQGDGTIISTDHGVVYRTTNVGDYSVALGENSYTGKVEEIAGTQLLQTGWNLTVTSWEPGEKALLAKDDPNYDARDINKRELDSIALDELKPWNEIEGLQDISGQGFYTNTFIVDGNFDGAYLDLGESYDNILEVTLNGQVLPAIDQFNHILDLGSYLVPGENTLTIRTGTTLAAAVRKAGGNVGSTDTSKVYPTTYGLLGDISITPYVDVVLQDDTNSSETPSTPPNSSEETQTPSSPTPSEQTPTTGDAFPIALAVGAVLVAGTTVLVIKRKKF</sequence>
<feature type="compositionally biased region" description="Low complexity" evidence="1">
    <location>
        <begin position="1065"/>
        <end position="1096"/>
    </location>
</feature>
<keyword evidence="3" id="KW-0732">Signal</keyword>
<keyword evidence="2" id="KW-0812">Transmembrane</keyword>
<feature type="signal peptide" evidence="3">
    <location>
        <begin position="1"/>
        <end position="31"/>
    </location>
</feature>
<feature type="transmembrane region" description="Helical" evidence="2">
    <location>
        <begin position="1099"/>
        <end position="1119"/>
    </location>
</feature>
<keyword evidence="2" id="KW-0472">Membrane</keyword>
<dbReference type="Proteomes" id="UP000649151">
    <property type="component" value="Unassembled WGS sequence"/>
</dbReference>
<evidence type="ECO:0000256" key="1">
    <source>
        <dbReference type="SAM" id="MobiDB-lite"/>
    </source>
</evidence>
<dbReference type="InterPro" id="IPR008979">
    <property type="entry name" value="Galactose-bd-like_sf"/>
</dbReference>
<keyword evidence="5" id="KW-1185">Reference proteome</keyword>
<feature type="chain" id="PRO_5046461835" evidence="3">
    <location>
        <begin position="32"/>
        <end position="1124"/>
    </location>
</feature>
<evidence type="ECO:0000313" key="4">
    <source>
        <dbReference type="EMBL" id="MBC5788283.1"/>
    </source>
</evidence>
<protein>
    <submittedName>
        <fullName evidence="4">Uncharacterized protein</fullName>
    </submittedName>
</protein>
<comment type="caution">
    <text evidence="4">The sequence shown here is derived from an EMBL/GenBank/DDBJ whole genome shotgun (WGS) entry which is preliminary data.</text>
</comment>